<organism evidence="5 6">
    <name type="scientific">Rothia endophytica</name>
    <dbReference type="NCBI Taxonomy" id="1324766"/>
    <lineage>
        <taxon>Bacteria</taxon>
        <taxon>Bacillati</taxon>
        <taxon>Actinomycetota</taxon>
        <taxon>Actinomycetes</taxon>
        <taxon>Micrococcales</taxon>
        <taxon>Micrococcaceae</taxon>
        <taxon>Rothia</taxon>
    </lineage>
</organism>
<dbReference type="InterPro" id="IPR051635">
    <property type="entry name" value="SNAT-like"/>
</dbReference>
<dbReference type="PROSITE" id="PS51186">
    <property type="entry name" value="GNAT"/>
    <property type="match status" value="1"/>
</dbReference>
<dbReference type="Pfam" id="PF01361">
    <property type="entry name" value="Tautomerase"/>
    <property type="match status" value="1"/>
</dbReference>
<gene>
    <name evidence="5" type="ORF">GCM10023352_09110</name>
</gene>
<evidence type="ECO:0000313" key="6">
    <source>
        <dbReference type="Proteomes" id="UP001500187"/>
    </source>
</evidence>
<evidence type="ECO:0000256" key="2">
    <source>
        <dbReference type="ARBA" id="ARBA00023235"/>
    </source>
</evidence>
<dbReference type="InterPro" id="IPR016181">
    <property type="entry name" value="Acyl_CoA_acyltransferase"/>
</dbReference>
<evidence type="ECO:0000259" key="4">
    <source>
        <dbReference type="PROSITE" id="PS51186"/>
    </source>
</evidence>
<keyword evidence="1" id="KW-0808">Transferase</keyword>
<dbReference type="Gene3D" id="3.40.630.30">
    <property type="match status" value="1"/>
</dbReference>
<evidence type="ECO:0000313" key="5">
    <source>
        <dbReference type="EMBL" id="GAA4792729.1"/>
    </source>
</evidence>
<keyword evidence="2" id="KW-0413">Isomerase</keyword>
<dbReference type="CDD" id="cd04301">
    <property type="entry name" value="NAT_SF"/>
    <property type="match status" value="1"/>
</dbReference>
<dbReference type="RefSeq" id="WP_345445124.1">
    <property type="nucleotide sequence ID" value="NZ_BAABKP010000001.1"/>
</dbReference>
<name>A0ABP9BBV5_9MICC</name>
<dbReference type="PANTHER" id="PTHR10908">
    <property type="entry name" value="SEROTONIN N-ACETYLTRANSFERASE"/>
    <property type="match status" value="1"/>
</dbReference>
<dbReference type="InterPro" id="IPR004370">
    <property type="entry name" value="4-OT-like_dom"/>
</dbReference>
<dbReference type="PANTHER" id="PTHR10908:SF0">
    <property type="entry name" value="SEROTONIN N-ACETYLTRANSFERASE"/>
    <property type="match status" value="1"/>
</dbReference>
<dbReference type="Gene3D" id="3.30.429.10">
    <property type="entry name" value="Macrophage Migration Inhibitory Factor"/>
    <property type="match status" value="1"/>
</dbReference>
<proteinExistence type="predicted"/>
<accession>A0ABP9BBV5</accession>
<keyword evidence="6" id="KW-1185">Reference proteome</keyword>
<dbReference type="EMBL" id="BAABKP010000001">
    <property type="protein sequence ID" value="GAA4792729.1"/>
    <property type="molecule type" value="Genomic_DNA"/>
</dbReference>
<reference evidence="6" key="1">
    <citation type="journal article" date="2019" name="Int. J. Syst. Evol. Microbiol.">
        <title>The Global Catalogue of Microorganisms (GCM) 10K type strain sequencing project: providing services to taxonomists for standard genome sequencing and annotation.</title>
        <authorList>
            <consortium name="The Broad Institute Genomics Platform"/>
            <consortium name="The Broad Institute Genome Sequencing Center for Infectious Disease"/>
            <person name="Wu L."/>
            <person name="Ma J."/>
        </authorList>
    </citation>
    <scope>NUCLEOTIDE SEQUENCE [LARGE SCALE GENOMIC DNA]</scope>
    <source>
        <strain evidence="6">JCM 18541</strain>
    </source>
</reference>
<feature type="domain" description="N-acetyltransferase" evidence="4">
    <location>
        <begin position="74"/>
        <end position="232"/>
    </location>
</feature>
<dbReference type="InterPro" id="IPR014347">
    <property type="entry name" value="Tautomerase/MIF_sf"/>
</dbReference>
<dbReference type="SUPFAM" id="SSF55729">
    <property type="entry name" value="Acyl-CoA N-acyltransferases (Nat)"/>
    <property type="match status" value="1"/>
</dbReference>
<protein>
    <recommendedName>
        <fullName evidence="4">N-acetyltransferase domain-containing protein</fullName>
    </recommendedName>
</protein>
<dbReference type="Pfam" id="PF00583">
    <property type="entry name" value="Acetyltransf_1"/>
    <property type="match status" value="1"/>
</dbReference>
<keyword evidence="3" id="KW-0012">Acyltransferase</keyword>
<sequence>MPLINVSYASIQSDEKKAELIAELTRAYGRVMGAKESSVWVILNEVPRTDWGVGGQTLDGLDAAADTHRKDARIEVRQARKEDLRTLAAIEAECFPAAEAASESDLRARFEIFGEHFWVLEADGEIVAFIDGLVTDSPVVFDDLYQNPASHTRHGAYQTVFGINTRPVYRGRGYASALIEQLIDQAREQGRSGVILTCKKELIGFYEKQGFELDGVSESTHGGEIWHDMTLHLN</sequence>
<evidence type="ECO:0000256" key="3">
    <source>
        <dbReference type="ARBA" id="ARBA00023315"/>
    </source>
</evidence>
<evidence type="ECO:0000256" key="1">
    <source>
        <dbReference type="ARBA" id="ARBA00022679"/>
    </source>
</evidence>
<comment type="caution">
    <text evidence="5">The sequence shown here is derived from an EMBL/GenBank/DDBJ whole genome shotgun (WGS) entry which is preliminary data.</text>
</comment>
<dbReference type="Proteomes" id="UP001500187">
    <property type="component" value="Unassembled WGS sequence"/>
</dbReference>
<dbReference type="InterPro" id="IPR000182">
    <property type="entry name" value="GNAT_dom"/>
</dbReference>
<dbReference type="SUPFAM" id="SSF55331">
    <property type="entry name" value="Tautomerase/MIF"/>
    <property type="match status" value="1"/>
</dbReference>